<dbReference type="InterPro" id="IPR053168">
    <property type="entry name" value="Glutamic_endopeptidase"/>
</dbReference>
<evidence type="ECO:0000313" key="4">
    <source>
        <dbReference type="Proteomes" id="UP000826656"/>
    </source>
</evidence>
<evidence type="ECO:0000256" key="1">
    <source>
        <dbReference type="SAM" id="MobiDB-lite"/>
    </source>
</evidence>
<dbReference type="PROSITE" id="PS52045">
    <property type="entry name" value="NEPROSIN_PEP_CD"/>
    <property type="match status" value="1"/>
</dbReference>
<evidence type="ECO:0000259" key="2">
    <source>
        <dbReference type="PROSITE" id="PS52045"/>
    </source>
</evidence>
<feature type="region of interest" description="Disordered" evidence="1">
    <location>
        <begin position="1"/>
        <end position="20"/>
    </location>
</feature>
<sequence>MPPPEDVTFDTQLTNNNSVSEPTGMYGSSGYKVAIARTKNYPDNKFSGAGMAASIWNPPVKDGQHSACRLKIQKGSDILQVGWRAGNNHCFNTLCPGFIIVNTEVPLDKTFQRNSQRGETSWEDTMAIARDQANGNWWLFMEENHIQIGFWPQRIFTELTSFATNVEWGGVVYSPPGVPEPPMGSNFFPVLDSDYDAYCRAITVTNDKGETIDPTETTTFVNNPDMYFVFDVHNFKHHHFVLYGGPGDKIQV</sequence>
<dbReference type="PANTHER" id="PTHR31589:SF240">
    <property type="entry name" value="NEPROSIN DOMAIN-CONTAINING PROTEIN"/>
    <property type="match status" value="1"/>
</dbReference>
<dbReference type="Proteomes" id="UP000826656">
    <property type="component" value="Unassembled WGS sequence"/>
</dbReference>
<dbReference type="Pfam" id="PF03080">
    <property type="entry name" value="Neprosin"/>
    <property type="match status" value="1"/>
</dbReference>
<name>A0ABQ7U6G7_SOLTU</name>
<proteinExistence type="predicted"/>
<reference evidence="3 4" key="1">
    <citation type="journal article" date="2021" name="bioRxiv">
        <title>Chromosome-scale and haplotype-resolved genome assembly of a tetraploid potato cultivar.</title>
        <authorList>
            <person name="Sun H."/>
            <person name="Jiao W.-B."/>
            <person name="Krause K."/>
            <person name="Campoy J.A."/>
            <person name="Goel M."/>
            <person name="Folz-Donahue K."/>
            <person name="Kukat C."/>
            <person name="Huettel B."/>
            <person name="Schneeberger K."/>
        </authorList>
    </citation>
    <scope>NUCLEOTIDE SEQUENCE [LARGE SCALE GENOMIC DNA]</scope>
    <source>
        <strain evidence="3">SolTubOtavaFocal</strain>
        <tissue evidence="3">Leaves</tissue>
    </source>
</reference>
<comment type="caution">
    <text evidence="3">The sequence shown here is derived from an EMBL/GenBank/DDBJ whole genome shotgun (WGS) entry which is preliminary data.</text>
</comment>
<keyword evidence="4" id="KW-1185">Reference proteome</keyword>
<feature type="compositionally biased region" description="Polar residues" evidence="1">
    <location>
        <begin position="9"/>
        <end position="20"/>
    </location>
</feature>
<dbReference type="EMBL" id="JAIVGD010000026">
    <property type="protein sequence ID" value="KAH0741260.1"/>
    <property type="molecule type" value="Genomic_DNA"/>
</dbReference>
<accession>A0ABQ7U6G7</accession>
<gene>
    <name evidence="3" type="ORF">KY290_034303</name>
</gene>
<dbReference type="InterPro" id="IPR004314">
    <property type="entry name" value="Neprosin"/>
</dbReference>
<feature type="domain" description="Neprosin PEP catalytic" evidence="2">
    <location>
        <begin position="25"/>
        <end position="251"/>
    </location>
</feature>
<organism evidence="3 4">
    <name type="scientific">Solanum tuberosum</name>
    <name type="common">Potato</name>
    <dbReference type="NCBI Taxonomy" id="4113"/>
    <lineage>
        <taxon>Eukaryota</taxon>
        <taxon>Viridiplantae</taxon>
        <taxon>Streptophyta</taxon>
        <taxon>Embryophyta</taxon>
        <taxon>Tracheophyta</taxon>
        <taxon>Spermatophyta</taxon>
        <taxon>Magnoliopsida</taxon>
        <taxon>eudicotyledons</taxon>
        <taxon>Gunneridae</taxon>
        <taxon>Pentapetalae</taxon>
        <taxon>asterids</taxon>
        <taxon>lamiids</taxon>
        <taxon>Solanales</taxon>
        <taxon>Solanaceae</taxon>
        <taxon>Solanoideae</taxon>
        <taxon>Solaneae</taxon>
        <taxon>Solanum</taxon>
    </lineage>
</organism>
<evidence type="ECO:0000313" key="3">
    <source>
        <dbReference type="EMBL" id="KAH0741260.1"/>
    </source>
</evidence>
<dbReference type="PANTHER" id="PTHR31589">
    <property type="entry name" value="PROTEIN, PUTATIVE (DUF239)-RELATED-RELATED"/>
    <property type="match status" value="1"/>
</dbReference>
<protein>
    <recommendedName>
        <fullName evidence="2">Neprosin PEP catalytic domain-containing protein</fullName>
    </recommendedName>
</protein>